<dbReference type="InterPro" id="IPR001202">
    <property type="entry name" value="WW_dom"/>
</dbReference>
<evidence type="ECO:0000313" key="4">
    <source>
        <dbReference type="Proteomes" id="UP001360953"/>
    </source>
</evidence>
<gene>
    <name evidence="3" type="ORF">J3D65DRAFT_213697</name>
</gene>
<evidence type="ECO:0000313" key="3">
    <source>
        <dbReference type="EMBL" id="KAK7542375.1"/>
    </source>
</evidence>
<evidence type="ECO:0000259" key="2">
    <source>
        <dbReference type="PROSITE" id="PS01159"/>
    </source>
</evidence>
<sequence length="186" mass="20899">MREYVTGSRSRPRDQDMAAISTQLSAQQQLAQQRVRVNLLTGIMERFEKAEAPSSWPIEYLPPGRAQQPGRKPLVHSPCWPRDAMKPLMLAQHRASFNCLGAMENTQRRPPRIASARAARHNSTVSTIQPPWHLSPCEPSALFFLSYPALSTRYIDPRTASPCPQPDQPSSTPPDEHTLPLVFAHK</sequence>
<dbReference type="Proteomes" id="UP001360953">
    <property type="component" value="Unassembled WGS sequence"/>
</dbReference>
<name>A0ABR1M5S4_9PEZI</name>
<organism evidence="3 4">
    <name type="scientific">Phyllosticta citribraziliensis</name>
    <dbReference type="NCBI Taxonomy" id="989973"/>
    <lineage>
        <taxon>Eukaryota</taxon>
        <taxon>Fungi</taxon>
        <taxon>Dikarya</taxon>
        <taxon>Ascomycota</taxon>
        <taxon>Pezizomycotina</taxon>
        <taxon>Dothideomycetes</taxon>
        <taxon>Dothideomycetes incertae sedis</taxon>
        <taxon>Botryosphaeriales</taxon>
        <taxon>Phyllostictaceae</taxon>
        <taxon>Phyllosticta</taxon>
    </lineage>
</organism>
<keyword evidence="4" id="KW-1185">Reference proteome</keyword>
<proteinExistence type="predicted"/>
<dbReference type="RefSeq" id="XP_066658668.1">
    <property type="nucleotide sequence ID" value="XM_066794513.1"/>
</dbReference>
<dbReference type="EMBL" id="JBBPEH010000002">
    <property type="protein sequence ID" value="KAK7542375.1"/>
    <property type="molecule type" value="Genomic_DNA"/>
</dbReference>
<dbReference type="PROSITE" id="PS01159">
    <property type="entry name" value="WW_DOMAIN_1"/>
    <property type="match status" value="1"/>
</dbReference>
<accession>A0ABR1M5S4</accession>
<feature type="domain" description="WW" evidence="2">
    <location>
        <begin position="132"/>
        <end position="157"/>
    </location>
</feature>
<protein>
    <recommendedName>
        <fullName evidence="2">WW domain-containing protein</fullName>
    </recommendedName>
</protein>
<dbReference type="GeneID" id="92027419"/>
<feature type="region of interest" description="Disordered" evidence="1">
    <location>
        <begin position="157"/>
        <end position="186"/>
    </location>
</feature>
<reference evidence="3 4" key="1">
    <citation type="submission" date="2024-04" db="EMBL/GenBank/DDBJ databases">
        <title>Phyllosticta paracitricarpa is synonymous to the EU quarantine fungus P. citricarpa based on phylogenomic analyses.</title>
        <authorList>
            <consortium name="Lawrence Berkeley National Laboratory"/>
            <person name="Van ingen-buijs V.A."/>
            <person name="Van westerhoven A.C."/>
            <person name="Haridas S."/>
            <person name="Skiadas P."/>
            <person name="Martin F."/>
            <person name="Groenewald J.Z."/>
            <person name="Crous P.W."/>
            <person name="Seidl M.F."/>
        </authorList>
    </citation>
    <scope>NUCLEOTIDE SEQUENCE [LARGE SCALE GENOMIC DNA]</scope>
    <source>
        <strain evidence="3 4">CPC 17464</strain>
    </source>
</reference>
<comment type="caution">
    <text evidence="3">The sequence shown here is derived from an EMBL/GenBank/DDBJ whole genome shotgun (WGS) entry which is preliminary data.</text>
</comment>
<evidence type="ECO:0000256" key="1">
    <source>
        <dbReference type="SAM" id="MobiDB-lite"/>
    </source>
</evidence>